<feature type="repeat" description="WD" evidence="2">
    <location>
        <begin position="155"/>
        <end position="197"/>
    </location>
</feature>
<dbReference type="PANTHER" id="PTHR44525:SF1">
    <property type="entry name" value="WD REPEAT-CONTAINING PROTEIN 27"/>
    <property type="match status" value="1"/>
</dbReference>
<gene>
    <name evidence="4" type="primary">wdr27.L</name>
</gene>
<keyword evidence="1" id="KW-0677">Repeat</keyword>
<evidence type="ECO:0000256" key="1">
    <source>
        <dbReference type="ARBA" id="ARBA00022737"/>
    </source>
</evidence>
<feature type="repeat" description="WD" evidence="2">
    <location>
        <begin position="793"/>
        <end position="826"/>
    </location>
</feature>
<dbReference type="PROSITE" id="PS50082">
    <property type="entry name" value="WD_REPEATS_2"/>
    <property type="match status" value="3"/>
</dbReference>
<dbReference type="InterPro" id="IPR011047">
    <property type="entry name" value="Quinoprotein_ADH-like_sf"/>
</dbReference>
<dbReference type="OrthoDB" id="20669at2759"/>
<dbReference type="KEGG" id="xla:108716698"/>
<dbReference type="SUPFAM" id="SSF50978">
    <property type="entry name" value="WD40 repeat-like"/>
    <property type="match status" value="1"/>
</dbReference>
<dbReference type="GeneID" id="108716698"/>
<dbReference type="PROSITE" id="PS50294">
    <property type="entry name" value="WD_REPEATS_REGION"/>
    <property type="match status" value="3"/>
</dbReference>
<dbReference type="CTD" id="108716698"/>
<dbReference type="InterPro" id="IPR015943">
    <property type="entry name" value="WD40/YVTN_repeat-like_dom_sf"/>
</dbReference>
<dbReference type="Pfam" id="PF00400">
    <property type="entry name" value="WD40"/>
    <property type="match status" value="5"/>
</dbReference>
<dbReference type="RefSeq" id="XP_041418682.1">
    <property type="nucleotide sequence ID" value="XM_041562748.1"/>
</dbReference>
<sequence>MMEALHNTPCLTVIRERRSTVSSCPVSHVQISCSCQYCAFPLNGNDLCIWSISNPTEEPIILKGHHQPITAVTLSYGMNPCLVCSASPDYVILWKMDECKSSLLEGRLPRGRVIGTLLGMVAHLEFHPDGKKVAACARNKILILSVECEDVLAELAGHLGSVNAAKFCPWQDNLLVSISEDRTFKVWNYHAESLVFQSAVLSAFPLLKMYIDAEKKQLVTGCADGQLRVFSLLEEHHFRPVCQIDLQKENHNFLQKFQESGQLDKSGLATSEIKNVSWKNSAKDKDTVIMDSSFPVLYIHKFKQSLVETEISFFGHPRLLWVGSSSGFILINMENCEVEASLNFSDYDNLSIMLVGSCALASNVDKKVYCLLTSMFSNQVSLIEFDALTLMRSQHQGVQAHRSVIGLSIVSSEPLLSTSPLCMEASKKSISLKTIGVKNTVKDQPLVFHKKVKSSGYSAAPRMKMFSPKTNIKKTIEPSKVKKNIQSGIMKEYPLKSSAPNIPWKQLSVASKPTAVSCIQYSGDGKKLACGLSDKSILLFSSDFSGEPSVFAGHDGTVNGLGWSHDSNWVVSSAEDNILKIWSVKNADPVLVMGKGMFSKPVRFPQFYYMDTFILLSSGAEFHILKYSLDDAKDDLKRYKQKSWCKSVQKFQMDTAVEITGLSAVNDFYSYLVLAVGSNRTLEVFDLNLNCSVATIPDVHPRAAHQICQNKGSAFSTQASEAYNLFATTAIGDGLKLWDMRTLRCVRKFEGHVNRCQPCGIAISPCGRFIACGSEDRSAYIYDIHSNTYLQKLSGHTQTVINVAFNPSSPQLTTATLDGKLQIFVS</sequence>
<organism evidence="3 4">
    <name type="scientific">Xenopus laevis</name>
    <name type="common">African clawed frog</name>
    <dbReference type="NCBI Taxonomy" id="8355"/>
    <lineage>
        <taxon>Eukaryota</taxon>
        <taxon>Metazoa</taxon>
        <taxon>Chordata</taxon>
        <taxon>Craniata</taxon>
        <taxon>Vertebrata</taxon>
        <taxon>Euteleostomi</taxon>
        <taxon>Amphibia</taxon>
        <taxon>Batrachia</taxon>
        <taxon>Anura</taxon>
        <taxon>Pipoidea</taxon>
        <taxon>Pipidae</taxon>
        <taxon>Xenopodinae</taxon>
        <taxon>Xenopus</taxon>
        <taxon>Xenopus</taxon>
    </lineage>
</organism>
<proteinExistence type="predicted"/>
<evidence type="ECO:0000313" key="3">
    <source>
        <dbReference type="Proteomes" id="UP000186698"/>
    </source>
</evidence>
<dbReference type="InterPro" id="IPR042411">
    <property type="entry name" value="WDR27"/>
</dbReference>
<dbReference type="SMART" id="SM00320">
    <property type="entry name" value="WD40"/>
    <property type="match status" value="9"/>
</dbReference>
<dbReference type="InterPro" id="IPR001680">
    <property type="entry name" value="WD40_rpt"/>
</dbReference>
<dbReference type="Proteomes" id="UP000186698">
    <property type="component" value="Chromosome 5L"/>
</dbReference>
<dbReference type="AlphaFoldDB" id="A0A8J1KMY5"/>
<protein>
    <submittedName>
        <fullName evidence="4">WD repeat-containing protein 27 isoform X1</fullName>
    </submittedName>
</protein>
<dbReference type="SUPFAM" id="SSF50998">
    <property type="entry name" value="Quinoprotein alcohol dehydrogenase-like"/>
    <property type="match status" value="1"/>
</dbReference>
<feature type="repeat" description="WD" evidence="2">
    <location>
        <begin position="551"/>
        <end position="592"/>
    </location>
</feature>
<dbReference type="InterPro" id="IPR036322">
    <property type="entry name" value="WD40_repeat_dom_sf"/>
</dbReference>
<name>A0A8J1KMY5_XENLA</name>
<accession>A0A8J1KMY5</accession>
<dbReference type="Gene3D" id="2.130.10.10">
    <property type="entry name" value="YVTN repeat-like/Quinoprotein amine dehydrogenase"/>
    <property type="match status" value="4"/>
</dbReference>
<reference evidence="4" key="1">
    <citation type="submission" date="2025-08" db="UniProtKB">
        <authorList>
            <consortium name="RefSeq"/>
        </authorList>
    </citation>
    <scope>IDENTIFICATION</scope>
    <source>
        <strain evidence="4">J_2021</strain>
        <tissue evidence="4">Erythrocytes</tissue>
    </source>
</reference>
<dbReference type="PANTHER" id="PTHR44525">
    <property type="entry name" value="WD REPEAT-CONTAINING PROTEIN 27"/>
    <property type="match status" value="1"/>
</dbReference>
<evidence type="ECO:0000313" key="4">
    <source>
        <dbReference type="RefSeq" id="XP_041418682.1"/>
    </source>
</evidence>
<keyword evidence="2" id="KW-0853">WD repeat</keyword>
<evidence type="ECO:0000256" key="2">
    <source>
        <dbReference type="PROSITE-ProRule" id="PRU00221"/>
    </source>
</evidence>
<keyword evidence="3" id="KW-1185">Reference proteome</keyword>